<proteinExistence type="inferred from homology"/>
<dbReference type="GO" id="GO:0009378">
    <property type="term" value="F:four-way junction helicase activity"/>
    <property type="evidence" value="ECO:0007669"/>
    <property type="project" value="TreeGrafter"/>
</dbReference>
<dbReference type="GO" id="GO:0000724">
    <property type="term" value="P:double-strand break repair via homologous recombination"/>
    <property type="evidence" value="ECO:0007669"/>
    <property type="project" value="TreeGrafter"/>
</dbReference>
<dbReference type="OrthoDB" id="10261556at2759"/>
<comment type="caution">
    <text evidence="2">The sequence shown here is derived from an EMBL/GenBank/DDBJ whole genome shotgun (WGS) entry which is preliminary data.</text>
</comment>
<name>A0A2U1PMU8_ARTAN</name>
<dbReference type="SUPFAM" id="SSF52540">
    <property type="entry name" value="P-loop containing nucleoside triphosphate hydrolases"/>
    <property type="match status" value="1"/>
</dbReference>
<dbReference type="InterPro" id="IPR027417">
    <property type="entry name" value="P-loop_NTPase"/>
</dbReference>
<reference evidence="2 3" key="1">
    <citation type="journal article" date="2018" name="Mol. Plant">
        <title>The genome of Artemisia annua provides insight into the evolution of Asteraceae family and artemisinin biosynthesis.</title>
        <authorList>
            <person name="Shen Q."/>
            <person name="Zhang L."/>
            <person name="Liao Z."/>
            <person name="Wang S."/>
            <person name="Yan T."/>
            <person name="Shi P."/>
            <person name="Liu M."/>
            <person name="Fu X."/>
            <person name="Pan Q."/>
            <person name="Wang Y."/>
            <person name="Lv Z."/>
            <person name="Lu X."/>
            <person name="Zhang F."/>
            <person name="Jiang W."/>
            <person name="Ma Y."/>
            <person name="Chen M."/>
            <person name="Hao X."/>
            <person name="Li L."/>
            <person name="Tang Y."/>
            <person name="Lv G."/>
            <person name="Zhou Y."/>
            <person name="Sun X."/>
            <person name="Brodelius P.E."/>
            <person name="Rose J.K.C."/>
            <person name="Tang K."/>
        </authorList>
    </citation>
    <scope>NUCLEOTIDE SEQUENCE [LARGE SCALE GENOMIC DNA]</scope>
    <source>
        <strain evidence="3">cv. Huhao1</strain>
        <tissue evidence="2">Leaf</tissue>
    </source>
</reference>
<dbReference type="GO" id="GO:0005737">
    <property type="term" value="C:cytoplasm"/>
    <property type="evidence" value="ECO:0007669"/>
    <property type="project" value="TreeGrafter"/>
</dbReference>
<keyword evidence="2" id="KW-0378">Hydrolase</keyword>
<dbReference type="Gene3D" id="3.40.50.300">
    <property type="entry name" value="P-loop containing nucleotide triphosphate hydrolases"/>
    <property type="match status" value="1"/>
</dbReference>
<dbReference type="EMBL" id="PKPP01000956">
    <property type="protein sequence ID" value="PWA87042.1"/>
    <property type="molecule type" value="Genomic_DNA"/>
</dbReference>
<keyword evidence="2" id="KW-0547">Nucleotide-binding</keyword>
<gene>
    <name evidence="2" type="ORF">CTI12_AA131650</name>
</gene>
<evidence type="ECO:0000256" key="1">
    <source>
        <dbReference type="ARBA" id="ARBA00005446"/>
    </source>
</evidence>
<dbReference type="PANTHER" id="PTHR13710:SF155">
    <property type="entry name" value="ATP-DEPENDENT DNA HELICASE Q-LIKE 3"/>
    <property type="match status" value="1"/>
</dbReference>
<dbReference type="GO" id="GO:0043138">
    <property type="term" value="F:3'-5' DNA helicase activity"/>
    <property type="evidence" value="ECO:0007669"/>
    <property type="project" value="TreeGrafter"/>
</dbReference>
<organism evidence="2 3">
    <name type="scientific">Artemisia annua</name>
    <name type="common">Sweet wormwood</name>
    <dbReference type="NCBI Taxonomy" id="35608"/>
    <lineage>
        <taxon>Eukaryota</taxon>
        <taxon>Viridiplantae</taxon>
        <taxon>Streptophyta</taxon>
        <taxon>Embryophyta</taxon>
        <taxon>Tracheophyta</taxon>
        <taxon>Spermatophyta</taxon>
        <taxon>Magnoliopsida</taxon>
        <taxon>eudicotyledons</taxon>
        <taxon>Gunneridae</taxon>
        <taxon>Pentapetalae</taxon>
        <taxon>asterids</taxon>
        <taxon>campanulids</taxon>
        <taxon>Asterales</taxon>
        <taxon>Asteraceae</taxon>
        <taxon>Asteroideae</taxon>
        <taxon>Anthemideae</taxon>
        <taxon>Artemisiinae</taxon>
        <taxon>Artemisia</taxon>
    </lineage>
</organism>
<dbReference type="Proteomes" id="UP000245207">
    <property type="component" value="Unassembled WGS sequence"/>
</dbReference>
<comment type="similarity">
    <text evidence="1">Belongs to the helicase family. RecQ subfamily.</text>
</comment>
<keyword evidence="2" id="KW-0067">ATP-binding</keyword>
<keyword evidence="2" id="KW-0347">Helicase</keyword>
<dbReference type="AlphaFoldDB" id="A0A2U1PMU8"/>
<dbReference type="GO" id="GO:0005694">
    <property type="term" value="C:chromosome"/>
    <property type="evidence" value="ECO:0007669"/>
    <property type="project" value="TreeGrafter"/>
</dbReference>
<evidence type="ECO:0000313" key="2">
    <source>
        <dbReference type="EMBL" id="PWA87042.1"/>
    </source>
</evidence>
<keyword evidence="3" id="KW-1185">Reference proteome</keyword>
<accession>A0A2U1PMU8</accession>
<dbReference type="PANTHER" id="PTHR13710">
    <property type="entry name" value="DNA HELICASE RECQ FAMILY MEMBER"/>
    <property type="match status" value="1"/>
</dbReference>
<protein>
    <submittedName>
        <fullName evidence="2">DEAD/DEAH box RNA helicase family protein</fullName>
    </submittedName>
</protein>
<sequence length="107" mass="11817">MENPLILKSSFNRPNIYYEVRFKDLITDPYVDLTDLIKSCGDVCGIVYCLERATCDDLASDLSKNGISCTGLNSKLRTSVLDDWISAKTQVVVATVAFGYGLLLSLQ</sequence>
<evidence type="ECO:0000313" key="3">
    <source>
        <dbReference type="Proteomes" id="UP000245207"/>
    </source>
</evidence>
<dbReference type="STRING" id="35608.A0A2U1PMU8"/>